<evidence type="ECO:0000256" key="2">
    <source>
        <dbReference type="ARBA" id="ARBA00023015"/>
    </source>
</evidence>
<dbReference type="PROSITE" id="PS00686">
    <property type="entry name" value="NFYA_HAP2_1"/>
    <property type="match status" value="1"/>
</dbReference>
<gene>
    <name evidence="10" type="ORF">ACH5RR_005702</name>
</gene>
<dbReference type="GO" id="GO:0003700">
    <property type="term" value="F:DNA-binding transcription factor activity"/>
    <property type="evidence" value="ECO:0007669"/>
    <property type="project" value="UniProtKB-UniRule"/>
</dbReference>
<dbReference type="AlphaFoldDB" id="A0ABD3ALZ3"/>
<dbReference type="PROSITE" id="PS51152">
    <property type="entry name" value="NFYA_HAP2_2"/>
    <property type="match status" value="1"/>
</dbReference>
<keyword evidence="6 8" id="KW-0539">Nucleus</keyword>
<evidence type="ECO:0000313" key="11">
    <source>
        <dbReference type="Proteomes" id="UP001630127"/>
    </source>
</evidence>
<feature type="compositionally biased region" description="Polar residues" evidence="9">
    <location>
        <begin position="232"/>
        <end position="246"/>
    </location>
</feature>
<dbReference type="Pfam" id="PF02045">
    <property type="entry name" value="CBFB_NFYA"/>
    <property type="match status" value="1"/>
</dbReference>
<dbReference type="PRINTS" id="PR00616">
    <property type="entry name" value="CCAATSUBUNTB"/>
</dbReference>
<keyword evidence="5 8" id="KW-0804">Transcription</keyword>
<comment type="subcellular location">
    <subcellularLocation>
        <location evidence="1 8">Nucleus</location>
    </subcellularLocation>
</comment>
<keyword evidence="2 8" id="KW-0805">Transcription regulation</keyword>
<comment type="subunit">
    <text evidence="7">Heterotrimeric transcription factor composed of three components, NF-YA, NF-YB and NF-YC. NF-YB and NF-YC must interact and dimerize for NF-YA association and DNA binding.</text>
</comment>
<reference evidence="10 11" key="1">
    <citation type="submission" date="2024-11" db="EMBL/GenBank/DDBJ databases">
        <title>A near-complete genome assembly of Cinchona calisaya.</title>
        <authorList>
            <person name="Lian D.C."/>
            <person name="Zhao X.W."/>
            <person name="Wei L."/>
        </authorList>
    </citation>
    <scope>NUCLEOTIDE SEQUENCE [LARGE SCALE GENOMIC DNA]</scope>
    <source>
        <tissue evidence="10">Nenye</tissue>
    </source>
</reference>
<feature type="region of interest" description="Disordered" evidence="9">
    <location>
        <begin position="202"/>
        <end position="263"/>
    </location>
</feature>
<name>A0ABD3ALZ3_9GENT</name>
<dbReference type="GO" id="GO:0005634">
    <property type="term" value="C:nucleus"/>
    <property type="evidence" value="ECO:0007669"/>
    <property type="project" value="UniProtKB-SubCell"/>
</dbReference>
<organism evidence="10 11">
    <name type="scientific">Cinchona calisaya</name>
    <dbReference type="NCBI Taxonomy" id="153742"/>
    <lineage>
        <taxon>Eukaryota</taxon>
        <taxon>Viridiplantae</taxon>
        <taxon>Streptophyta</taxon>
        <taxon>Embryophyta</taxon>
        <taxon>Tracheophyta</taxon>
        <taxon>Spermatophyta</taxon>
        <taxon>Magnoliopsida</taxon>
        <taxon>eudicotyledons</taxon>
        <taxon>Gunneridae</taxon>
        <taxon>Pentapetalae</taxon>
        <taxon>asterids</taxon>
        <taxon>lamiids</taxon>
        <taxon>Gentianales</taxon>
        <taxon>Rubiaceae</taxon>
        <taxon>Cinchonoideae</taxon>
        <taxon>Cinchoneae</taxon>
        <taxon>Cinchona</taxon>
    </lineage>
</organism>
<keyword evidence="11" id="KW-1185">Reference proteome</keyword>
<accession>A0ABD3ALZ3</accession>
<dbReference type="Gene3D" id="6.10.250.2430">
    <property type="match status" value="1"/>
</dbReference>
<evidence type="ECO:0000256" key="4">
    <source>
        <dbReference type="ARBA" id="ARBA00023159"/>
    </source>
</evidence>
<dbReference type="InterPro" id="IPR018362">
    <property type="entry name" value="CCAAT-binding_factor_CS"/>
</dbReference>
<evidence type="ECO:0000313" key="10">
    <source>
        <dbReference type="EMBL" id="KAL3532181.1"/>
    </source>
</evidence>
<sequence>MAMHSKLFTKQNGTSTFTSVPWWTGLGSQPADYGDHFGSFKSKSAAENSPNIVSQPNRYGEQEIGKENTSTNHLFTIFPGECKTPANGQKFQLQIASNMQVASVEYGMHFELGFGQPVICAKYPYGEQCHGVYANYGPQMTCRIMLPLNSTTDEAPIFVNSKQYNGILRRRQYRAKAELQNKVLKKRKPYLHRSRHLHAMRRPRGCGGRFLNTKKLNGSNITTDDKGIAKGQLSQPTGSQSSEVLQSDSGNSSSPRNSDGCRSINLGSEVTSVYSRGDLDPFPINLCPTIQSLPSMMNAGHGIVLPSKWIAAADSRCNLKV</sequence>
<evidence type="ECO:0000256" key="1">
    <source>
        <dbReference type="ARBA" id="ARBA00004123"/>
    </source>
</evidence>
<evidence type="ECO:0000256" key="7">
    <source>
        <dbReference type="ARBA" id="ARBA00025911"/>
    </source>
</evidence>
<evidence type="ECO:0000256" key="6">
    <source>
        <dbReference type="ARBA" id="ARBA00023242"/>
    </source>
</evidence>
<evidence type="ECO:0000256" key="3">
    <source>
        <dbReference type="ARBA" id="ARBA00023125"/>
    </source>
</evidence>
<dbReference type="SMART" id="SM00521">
    <property type="entry name" value="CBF"/>
    <property type="match status" value="1"/>
</dbReference>
<comment type="similarity">
    <text evidence="8">Belongs to the NFYA/HAP2 subunit family.</text>
</comment>
<evidence type="ECO:0000256" key="8">
    <source>
        <dbReference type="RuleBase" id="RU367155"/>
    </source>
</evidence>
<dbReference type="PANTHER" id="PTHR12632">
    <property type="entry name" value="TRANSCRIPTION FACTOR NF-Y ALPHA-RELATED"/>
    <property type="match status" value="1"/>
</dbReference>
<dbReference type="GO" id="GO:0003677">
    <property type="term" value="F:DNA binding"/>
    <property type="evidence" value="ECO:0007669"/>
    <property type="project" value="UniProtKB-KW"/>
</dbReference>
<comment type="caution">
    <text evidence="10">The sequence shown here is derived from an EMBL/GenBank/DDBJ whole genome shotgun (WGS) entry which is preliminary data.</text>
</comment>
<feature type="compositionally biased region" description="Low complexity" evidence="9">
    <location>
        <begin position="247"/>
        <end position="260"/>
    </location>
</feature>
<evidence type="ECO:0000256" key="9">
    <source>
        <dbReference type="SAM" id="MobiDB-lite"/>
    </source>
</evidence>
<dbReference type="EMBL" id="JBJUIK010000003">
    <property type="protein sequence ID" value="KAL3532181.1"/>
    <property type="molecule type" value="Genomic_DNA"/>
</dbReference>
<keyword evidence="3 8" id="KW-0238">DNA-binding</keyword>
<dbReference type="InterPro" id="IPR001289">
    <property type="entry name" value="NFYA"/>
</dbReference>
<protein>
    <recommendedName>
        <fullName evidence="8">Nuclear transcription factor Y subunit</fullName>
    </recommendedName>
</protein>
<comment type="function">
    <text evidence="8">Component of the sequence-specific heterotrimeric transcription factor (NF-Y) which specifically recognizes a 5'-CCAAT-3' box motif found in the promoters of its target genes.</text>
</comment>
<dbReference type="Proteomes" id="UP001630127">
    <property type="component" value="Unassembled WGS sequence"/>
</dbReference>
<evidence type="ECO:0000256" key="5">
    <source>
        <dbReference type="ARBA" id="ARBA00023163"/>
    </source>
</evidence>
<proteinExistence type="inferred from homology"/>
<keyword evidence="4" id="KW-0010">Activator</keyword>